<dbReference type="InterPro" id="IPR050498">
    <property type="entry name" value="Ycf3"/>
</dbReference>
<accession>Q1Q563</accession>
<dbReference type="GO" id="GO:0046813">
    <property type="term" value="P:receptor-mediated virion attachment to host cell"/>
    <property type="evidence" value="ECO:0007669"/>
    <property type="project" value="TreeGrafter"/>
</dbReference>
<dbReference type="SUPFAM" id="SSF48452">
    <property type="entry name" value="TPR-like"/>
    <property type="match status" value="1"/>
</dbReference>
<organism evidence="5">
    <name type="scientific">Kuenenia stuttgartiensis</name>
    <dbReference type="NCBI Taxonomy" id="174633"/>
    <lineage>
        <taxon>Bacteria</taxon>
        <taxon>Pseudomonadati</taxon>
        <taxon>Planctomycetota</taxon>
        <taxon>Candidatus Brocadiia</taxon>
        <taxon>Candidatus Brocadiales</taxon>
        <taxon>Candidatus Brocadiaceae</taxon>
        <taxon>Candidatus Kuenenia</taxon>
    </lineage>
</organism>
<feature type="region of interest" description="Disordered" evidence="4">
    <location>
        <begin position="1"/>
        <end position="20"/>
    </location>
</feature>
<evidence type="ECO:0000256" key="1">
    <source>
        <dbReference type="ARBA" id="ARBA00022737"/>
    </source>
</evidence>
<keyword evidence="2 3" id="KW-0802">TPR repeat</keyword>
<reference evidence="5" key="1">
    <citation type="journal article" date="2006" name="Nature">
        <title>Deciphering the evolution and metabolism of an anammox bacterium from a community genome.</title>
        <authorList>
            <person name="Strous M."/>
            <person name="Pelletier E."/>
            <person name="Mangenot S."/>
            <person name="Rattei T."/>
            <person name="Lehner A."/>
            <person name="Taylor M.W."/>
            <person name="Horn M."/>
            <person name="Daims H."/>
            <person name="Bartol-Mavel D."/>
            <person name="Wincker P."/>
            <person name="Barbe V."/>
            <person name="Fonknechten N."/>
            <person name="Vallenet D."/>
            <person name="Segurens B."/>
            <person name="Schenowitz-Truong C."/>
            <person name="Medigue C."/>
            <person name="Collingro A."/>
            <person name="Snel B."/>
            <person name="Dutilh B.E."/>
            <person name="OpDenCamp H.J.M."/>
            <person name="vanDerDrift C."/>
            <person name="Cirpus I."/>
            <person name="vanDePas-Schoonen K.T."/>
            <person name="Harhangi H.R."/>
            <person name="vanNiftrik L."/>
            <person name="Schmid M."/>
            <person name="Keltjens J."/>
            <person name="vanDeVossenberg J."/>
            <person name="Kartal B."/>
            <person name="Meier H."/>
            <person name="Frishman D."/>
            <person name="Huynen M.A."/>
            <person name="Mewes H."/>
            <person name="Weissenbach J."/>
            <person name="Jetten M.S.M."/>
            <person name="Wagner M."/>
            <person name="LePaslier D."/>
        </authorList>
    </citation>
    <scope>NUCLEOTIDE SEQUENCE</scope>
</reference>
<name>Q1Q563_KUEST</name>
<sequence>MREKENERMDREAAEAYKPLPDDLKKEGAWRQNARKEGGSATWARILRLRYLALVITIFIGNAYAESGKNRAAIDTCKQAVIAKPYDPEAHFNLGVAYDESGMYGEAIEAFKQAIRINPDHAGTHFNLGVVCWILNDRGSAIEQYKILKDLDAEAANKLFDLIYK</sequence>
<gene>
    <name evidence="5" type="ORF">kuste4399</name>
</gene>
<dbReference type="AlphaFoldDB" id="Q1Q563"/>
<dbReference type="PANTHER" id="PTHR44858">
    <property type="entry name" value="TETRATRICOPEPTIDE REPEAT PROTEIN 6"/>
    <property type="match status" value="1"/>
</dbReference>
<dbReference type="EMBL" id="CT573071">
    <property type="protein sequence ID" value="CAJ75161.1"/>
    <property type="molecule type" value="Genomic_DNA"/>
</dbReference>
<evidence type="ECO:0000256" key="3">
    <source>
        <dbReference type="PROSITE-ProRule" id="PRU00339"/>
    </source>
</evidence>
<dbReference type="PROSITE" id="PS50005">
    <property type="entry name" value="TPR"/>
    <property type="match status" value="1"/>
</dbReference>
<reference evidence="5" key="2">
    <citation type="submission" date="2006-01" db="EMBL/GenBank/DDBJ databases">
        <authorList>
            <person name="Genoscope"/>
        </authorList>
    </citation>
    <scope>NUCLEOTIDE SEQUENCE</scope>
</reference>
<dbReference type="Pfam" id="PF00515">
    <property type="entry name" value="TPR_1"/>
    <property type="match status" value="1"/>
</dbReference>
<dbReference type="RefSeq" id="WP_169704428.1">
    <property type="nucleotide sequence ID" value="NZ_OCTL01000150.1"/>
</dbReference>
<evidence type="ECO:0000313" key="5">
    <source>
        <dbReference type="EMBL" id="CAJ75161.1"/>
    </source>
</evidence>
<dbReference type="PROSITE" id="PS50293">
    <property type="entry name" value="TPR_REGION"/>
    <property type="match status" value="1"/>
</dbReference>
<dbReference type="GO" id="GO:0009279">
    <property type="term" value="C:cell outer membrane"/>
    <property type="evidence" value="ECO:0007669"/>
    <property type="project" value="TreeGrafter"/>
</dbReference>
<proteinExistence type="predicted"/>
<dbReference type="InterPro" id="IPR019734">
    <property type="entry name" value="TPR_rpt"/>
</dbReference>
<dbReference type="InterPro" id="IPR011990">
    <property type="entry name" value="TPR-like_helical_dom_sf"/>
</dbReference>
<evidence type="ECO:0000256" key="4">
    <source>
        <dbReference type="SAM" id="MobiDB-lite"/>
    </source>
</evidence>
<dbReference type="Gene3D" id="1.25.40.10">
    <property type="entry name" value="Tetratricopeptide repeat domain"/>
    <property type="match status" value="1"/>
</dbReference>
<dbReference type="PANTHER" id="PTHR44858:SF1">
    <property type="entry name" value="UDP-N-ACETYLGLUCOSAMINE--PEPTIDE N-ACETYLGLUCOSAMINYLTRANSFERASE SPINDLY-RELATED"/>
    <property type="match status" value="1"/>
</dbReference>
<dbReference type="SMART" id="SM00028">
    <property type="entry name" value="TPR"/>
    <property type="match status" value="3"/>
</dbReference>
<feature type="repeat" description="TPR" evidence="3">
    <location>
        <begin position="88"/>
        <end position="121"/>
    </location>
</feature>
<evidence type="ECO:0000256" key="2">
    <source>
        <dbReference type="ARBA" id="ARBA00022803"/>
    </source>
</evidence>
<protein>
    <submittedName>
        <fullName evidence="5">Uncharacterized protein</fullName>
    </submittedName>
</protein>
<keyword evidence="1" id="KW-0677">Repeat</keyword>